<evidence type="ECO:0000256" key="1">
    <source>
        <dbReference type="ARBA" id="ARBA00022801"/>
    </source>
</evidence>
<name>A0ABV5W327_9BACL</name>
<protein>
    <submittedName>
        <fullName evidence="3">Carbohydrate binding domain-containing protein</fullName>
    </submittedName>
</protein>
<dbReference type="Gene3D" id="2.60.120.260">
    <property type="entry name" value="Galactose-binding domain-like"/>
    <property type="match status" value="2"/>
</dbReference>
<dbReference type="Pfam" id="PF02018">
    <property type="entry name" value="CBM_4_9"/>
    <property type="match status" value="2"/>
</dbReference>
<dbReference type="SUPFAM" id="SSF49785">
    <property type="entry name" value="Galactose-binding domain-like"/>
    <property type="match status" value="1"/>
</dbReference>
<feature type="domain" description="CBM-cenC" evidence="2">
    <location>
        <begin position="923"/>
        <end position="1057"/>
    </location>
</feature>
<gene>
    <name evidence="3" type="ORF">ACFFNY_25700</name>
</gene>
<keyword evidence="1" id="KW-0378">Hydrolase</keyword>
<dbReference type="RefSeq" id="WP_344909074.1">
    <property type="nucleotide sequence ID" value="NZ_BAAAYO010000007.1"/>
</dbReference>
<dbReference type="InterPro" id="IPR008979">
    <property type="entry name" value="Galactose-bd-like_sf"/>
</dbReference>
<feature type="domain" description="CBM-cenC" evidence="2">
    <location>
        <begin position="8"/>
        <end position="144"/>
    </location>
</feature>
<keyword evidence="4" id="KW-1185">Reference proteome</keyword>
<dbReference type="InterPro" id="IPR003305">
    <property type="entry name" value="CenC_carb-bd"/>
</dbReference>
<dbReference type="SUPFAM" id="SSF51445">
    <property type="entry name" value="(Trans)glycosidases"/>
    <property type="match status" value="1"/>
</dbReference>
<dbReference type="EMBL" id="JBHMAG010000017">
    <property type="protein sequence ID" value="MFB9754983.1"/>
    <property type="molecule type" value="Genomic_DNA"/>
</dbReference>
<evidence type="ECO:0000313" key="4">
    <source>
        <dbReference type="Proteomes" id="UP001589619"/>
    </source>
</evidence>
<dbReference type="InterPro" id="IPR017853">
    <property type="entry name" value="GH"/>
</dbReference>
<dbReference type="Proteomes" id="UP001589619">
    <property type="component" value="Unassembled WGS sequence"/>
</dbReference>
<reference evidence="3 4" key="1">
    <citation type="submission" date="2024-09" db="EMBL/GenBank/DDBJ databases">
        <authorList>
            <person name="Sun Q."/>
            <person name="Mori K."/>
        </authorList>
    </citation>
    <scope>NUCLEOTIDE SEQUENCE [LARGE SCALE GENOMIC DNA]</scope>
    <source>
        <strain evidence="3 4">JCM 12520</strain>
    </source>
</reference>
<proteinExistence type="predicted"/>
<comment type="caution">
    <text evidence="3">The sequence shown here is derived from an EMBL/GenBank/DDBJ whole genome shotgun (WGS) entry which is preliminary data.</text>
</comment>
<accession>A0ABV5W327</accession>
<sequence length="1075" mass="117573">MLAESTHNLLENGGFETVSAAAAMPWIPYGNTWNGIVRVDAAASKTGSYGIAIETDTAGNPYVVQPVPVEEGATYTISSFYKALGVIGTPGYKIEFYSSYAPTPQAALTGFTHGAPTSGLDGQWHELEYEIKAPSHAKYMYVYLRLYGTGTVYFDDASVIKSEHAPQIILAPNQIYYYPDAETGSVQVSLRPTDGVLAGKKADVRLVRESDSAVVFEQTDMTAASELTVSFQPNVLAIGQPYRLSAELKNAANQTIELAEKTIYRWNRPTTVPDNGPILVNSQPFFPMIAYHAELNDLPYIQQIGVNTIQGVNTSSEETVQTLLDTAQANGLKVLQPLYYNLKVKESFSLTEQMVARFKTHPALLGWMIMDEPAANGIPQWELLEAYKRIRAIDPDHPTYMVESEAYAYRSTGQATDILVTDVYPYSTSYPRSLASVGNGVRKVIQDTDGVKPVWTILQTFRYPEPTTWNYLPTIGQVRNMAYQALLAGSRGLGYYSINDPGWKLSESELWPGLTSFKDELPLIADLATYGSKTTEQIGSTVQWGVWSKGGDQFAIAINVTKTAQSAEIPLADTGNRIRLLFGDEPGEWESWDEELTVELGPEQVLVYRITPFQSDVQKAIQAMLDGEVLLSHTHWQQEAGDLSTSLESIQQALTAAVPDMDMVAGMASQALNDTVILKSWVEGQNDTVLEGKRELLLALLDDLYERLLPIARSTMRVEIQPFAAAKVSGETATVHVHIRNSGAAAVEPWLRIDWPDVFGIAPTEREVGSVASEATASDSETIVIPHSVLPGSYTVSTSVYFHHHGTPLHFTADRTLRIVPLLEAKLTPESIDTKKSGAYPFAIELKNGSAEPITVELARTVTGGLTAELAEAVTLSGRETRTVQGNAIVPSVTRGVYTLSVVPKVNDAVYGYLPLTIRIDTNKVYNGGFETAKATDPGIPDGWHMRVGVWDRTTARSGSASAKLNPDVSNSWNVINTGVGREMPVTSGRQYTLSGWVKNGSTSGAVELGIRQIDATGASVQYDWAEAVPHGDWVQVQTTFTAQPQTRQVAVYFKMDQQTNGPAWVDDIEVHELP</sequence>
<organism evidence="3 4">
    <name type="scientific">Paenibacillus hodogayensis</name>
    <dbReference type="NCBI Taxonomy" id="279208"/>
    <lineage>
        <taxon>Bacteria</taxon>
        <taxon>Bacillati</taxon>
        <taxon>Bacillota</taxon>
        <taxon>Bacilli</taxon>
        <taxon>Bacillales</taxon>
        <taxon>Paenibacillaceae</taxon>
        <taxon>Paenibacillus</taxon>
    </lineage>
</organism>
<evidence type="ECO:0000259" key="2">
    <source>
        <dbReference type="Pfam" id="PF02018"/>
    </source>
</evidence>
<evidence type="ECO:0000313" key="3">
    <source>
        <dbReference type="EMBL" id="MFB9754983.1"/>
    </source>
</evidence>
<dbReference type="Gene3D" id="3.20.20.80">
    <property type="entry name" value="Glycosidases"/>
    <property type="match status" value="1"/>
</dbReference>